<organism evidence="1 2">
    <name type="scientific">Anaeromyces robustus</name>
    <dbReference type="NCBI Taxonomy" id="1754192"/>
    <lineage>
        <taxon>Eukaryota</taxon>
        <taxon>Fungi</taxon>
        <taxon>Fungi incertae sedis</taxon>
        <taxon>Chytridiomycota</taxon>
        <taxon>Chytridiomycota incertae sedis</taxon>
        <taxon>Neocallimastigomycetes</taxon>
        <taxon>Neocallimastigales</taxon>
        <taxon>Neocallimastigaceae</taxon>
        <taxon>Anaeromyces</taxon>
    </lineage>
</organism>
<evidence type="ECO:0000313" key="2">
    <source>
        <dbReference type="Proteomes" id="UP000193944"/>
    </source>
</evidence>
<sequence>MKNNKRKKIFLLFLKQNRPNIYQYTYNTNNTRKVINSSIFDYDTYTLENPTETYKVSIVTSTPIETVINTFRNSKINTEITPTYTSTITPTSIYNDYDYDQLAITHNETTKKFDVRYFDNNEKFDDAMEDYFNRDIYNINIEKRQNSLHKRR</sequence>
<reference evidence="1 2" key="1">
    <citation type="submission" date="2016-08" db="EMBL/GenBank/DDBJ databases">
        <title>A Parts List for Fungal Cellulosomes Revealed by Comparative Genomics.</title>
        <authorList>
            <consortium name="DOE Joint Genome Institute"/>
            <person name="Haitjema C.H."/>
            <person name="Gilmore S.P."/>
            <person name="Henske J.K."/>
            <person name="Solomon K.V."/>
            <person name="De Groot R."/>
            <person name="Kuo A."/>
            <person name="Mondo S.J."/>
            <person name="Salamov A.A."/>
            <person name="Labutti K."/>
            <person name="Zhao Z."/>
            <person name="Chiniquy J."/>
            <person name="Barry K."/>
            <person name="Brewer H.M."/>
            <person name="Purvine S.O."/>
            <person name="Wright A.T."/>
            <person name="Boxma B."/>
            <person name="Van Alen T."/>
            <person name="Hackstein J.H."/>
            <person name="Baker S.E."/>
            <person name="Grigoriev I.V."/>
            <person name="O'Malley M.A."/>
        </authorList>
    </citation>
    <scope>NUCLEOTIDE SEQUENCE [LARGE SCALE GENOMIC DNA]</scope>
    <source>
        <strain evidence="1 2">S4</strain>
    </source>
</reference>
<dbReference type="AlphaFoldDB" id="A0A1Y1WRM2"/>
<dbReference type="Proteomes" id="UP000193944">
    <property type="component" value="Unassembled WGS sequence"/>
</dbReference>
<reference evidence="1 2" key="2">
    <citation type="submission" date="2016-08" db="EMBL/GenBank/DDBJ databases">
        <title>Pervasive Adenine N6-methylation of Active Genes in Fungi.</title>
        <authorList>
            <consortium name="DOE Joint Genome Institute"/>
            <person name="Mondo S.J."/>
            <person name="Dannebaum R.O."/>
            <person name="Kuo R.C."/>
            <person name="Labutti K."/>
            <person name="Haridas S."/>
            <person name="Kuo A."/>
            <person name="Salamov A."/>
            <person name="Ahrendt S.R."/>
            <person name="Lipzen A."/>
            <person name="Sullivan W."/>
            <person name="Andreopoulos W.B."/>
            <person name="Clum A."/>
            <person name="Lindquist E."/>
            <person name="Daum C."/>
            <person name="Ramamoorthy G.K."/>
            <person name="Gryganskyi A."/>
            <person name="Culley D."/>
            <person name="Magnuson J.K."/>
            <person name="James T.Y."/>
            <person name="O'Malley M.A."/>
            <person name="Stajich J.E."/>
            <person name="Spatafora J.W."/>
            <person name="Visel A."/>
            <person name="Grigoriev I.V."/>
        </authorList>
    </citation>
    <scope>NUCLEOTIDE SEQUENCE [LARGE SCALE GENOMIC DNA]</scope>
    <source>
        <strain evidence="1 2">S4</strain>
    </source>
</reference>
<proteinExistence type="predicted"/>
<accession>A0A1Y1WRM2</accession>
<comment type="caution">
    <text evidence="1">The sequence shown here is derived from an EMBL/GenBank/DDBJ whole genome shotgun (WGS) entry which is preliminary data.</text>
</comment>
<evidence type="ECO:0000313" key="1">
    <source>
        <dbReference type="EMBL" id="ORX76189.1"/>
    </source>
</evidence>
<gene>
    <name evidence="1" type="ORF">BCR32DRAFT_284441</name>
</gene>
<name>A0A1Y1WRM2_9FUNG</name>
<dbReference type="EMBL" id="MCFG01000313">
    <property type="protein sequence ID" value="ORX76189.1"/>
    <property type="molecule type" value="Genomic_DNA"/>
</dbReference>
<keyword evidence="2" id="KW-1185">Reference proteome</keyword>
<protein>
    <submittedName>
        <fullName evidence="1">Uncharacterized protein</fullName>
    </submittedName>
</protein>